<keyword evidence="4" id="KW-1185">Reference proteome</keyword>
<protein>
    <recommendedName>
        <fullName evidence="2">C2H2-type domain-containing protein</fullName>
    </recommendedName>
</protein>
<dbReference type="Pfam" id="PF26177">
    <property type="entry name" value="zf_C2H2_17_1st"/>
    <property type="match status" value="1"/>
</dbReference>
<sequence>MLFDAGDSSSGGSRTPALLIDSPGYDLQLACTPEAKYQASTRPLEAQNSTQTTNGYSSLNSTSAVSNVFPVLPHDPEGNLAAQFSPNAVAHSYNHHDFNFNRQPCPEQTPAELFSISKPNDEPRITSSKVQCWDHGCNGKRFSTSSNLFRHERERRGLGANAVCASCGKTFTRTTALKYHIKRSRCSKFQGESRVGKRNKSEKLLLPAIGWRVEVMHHYTNGIITAT</sequence>
<evidence type="ECO:0000313" key="4">
    <source>
        <dbReference type="Proteomes" id="UP000191691"/>
    </source>
</evidence>
<dbReference type="STRING" id="60175.A0A1V6X7S9"/>
<evidence type="ECO:0000256" key="1">
    <source>
        <dbReference type="PROSITE-ProRule" id="PRU00042"/>
    </source>
</evidence>
<reference evidence="4" key="1">
    <citation type="journal article" date="2017" name="Nat. Microbiol.">
        <title>Global analysis of biosynthetic gene clusters reveals vast potential of secondary metabolite production in Penicillium species.</title>
        <authorList>
            <person name="Nielsen J.C."/>
            <person name="Grijseels S."/>
            <person name="Prigent S."/>
            <person name="Ji B."/>
            <person name="Dainat J."/>
            <person name="Nielsen K.F."/>
            <person name="Frisvad J.C."/>
            <person name="Workman M."/>
            <person name="Nielsen J."/>
        </authorList>
    </citation>
    <scope>NUCLEOTIDE SEQUENCE [LARGE SCALE GENOMIC DNA]</scope>
    <source>
        <strain evidence="4">IBT 13039</strain>
    </source>
</reference>
<gene>
    <name evidence="3" type="ORF">PENNAL_c0109G04624</name>
</gene>
<dbReference type="EMBL" id="MOOB01000109">
    <property type="protein sequence ID" value="OQE71179.1"/>
    <property type="molecule type" value="Genomic_DNA"/>
</dbReference>
<dbReference type="Pfam" id="PF00096">
    <property type="entry name" value="zf-C2H2"/>
    <property type="match status" value="1"/>
</dbReference>
<accession>A0A1V6X7S9</accession>
<keyword evidence="1" id="KW-0862">Zinc</keyword>
<evidence type="ECO:0000313" key="3">
    <source>
        <dbReference type="EMBL" id="OQE71179.1"/>
    </source>
</evidence>
<keyword evidence="1" id="KW-0863">Zinc-finger</keyword>
<evidence type="ECO:0000259" key="2">
    <source>
        <dbReference type="PROSITE" id="PS50157"/>
    </source>
</evidence>
<dbReference type="InterPro" id="IPR013087">
    <property type="entry name" value="Znf_C2H2_type"/>
</dbReference>
<dbReference type="SUPFAM" id="SSF57667">
    <property type="entry name" value="beta-beta-alpha zinc fingers"/>
    <property type="match status" value="1"/>
</dbReference>
<dbReference type="Gene3D" id="3.30.160.60">
    <property type="entry name" value="Classic Zinc Finger"/>
    <property type="match status" value="1"/>
</dbReference>
<dbReference type="PROSITE" id="PS50157">
    <property type="entry name" value="ZINC_FINGER_C2H2_2"/>
    <property type="match status" value="1"/>
</dbReference>
<dbReference type="InterPro" id="IPR059009">
    <property type="entry name" value="Znf_C2H2_17_1st"/>
</dbReference>
<organism evidence="3 4">
    <name type="scientific">Penicillium nalgiovense</name>
    <dbReference type="NCBI Taxonomy" id="60175"/>
    <lineage>
        <taxon>Eukaryota</taxon>
        <taxon>Fungi</taxon>
        <taxon>Dikarya</taxon>
        <taxon>Ascomycota</taxon>
        <taxon>Pezizomycotina</taxon>
        <taxon>Eurotiomycetes</taxon>
        <taxon>Eurotiomycetidae</taxon>
        <taxon>Eurotiales</taxon>
        <taxon>Aspergillaceae</taxon>
        <taxon>Penicillium</taxon>
    </lineage>
</organism>
<dbReference type="GO" id="GO:0008270">
    <property type="term" value="F:zinc ion binding"/>
    <property type="evidence" value="ECO:0007669"/>
    <property type="project" value="UniProtKB-KW"/>
</dbReference>
<dbReference type="InterPro" id="IPR036236">
    <property type="entry name" value="Znf_C2H2_sf"/>
</dbReference>
<comment type="caution">
    <text evidence="3">The sequence shown here is derived from an EMBL/GenBank/DDBJ whole genome shotgun (WGS) entry which is preliminary data.</text>
</comment>
<proteinExistence type="predicted"/>
<feature type="domain" description="C2H2-type" evidence="2">
    <location>
        <begin position="162"/>
        <end position="182"/>
    </location>
</feature>
<keyword evidence="1" id="KW-0479">Metal-binding</keyword>
<name>A0A1V6X7S9_PENNA</name>
<dbReference type="Proteomes" id="UP000191691">
    <property type="component" value="Unassembled WGS sequence"/>
</dbReference>
<dbReference type="AlphaFoldDB" id="A0A1V6X7S9"/>